<keyword evidence="2" id="KW-1185">Reference proteome</keyword>
<protein>
    <submittedName>
        <fullName evidence="1">Uncharacterized protein</fullName>
    </submittedName>
</protein>
<reference evidence="1 2" key="1">
    <citation type="submission" date="2020-08" db="EMBL/GenBank/DDBJ databases">
        <title>Plant Genome Project.</title>
        <authorList>
            <person name="Zhang R.-G."/>
        </authorList>
    </citation>
    <scope>NUCLEOTIDE SEQUENCE [LARGE SCALE GENOMIC DNA]</scope>
    <source>
        <tissue evidence="1">Rhizome</tissue>
    </source>
</reference>
<comment type="caution">
    <text evidence="1">The sequence shown here is derived from an EMBL/GenBank/DDBJ whole genome shotgun (WGS) entry which is preliminary data.</text>
</comment>
<sequence>MRNKTYGLVRTADVARSASVISTGEKTRGEVQLSPNALCIAFLLAAAASLNFSPSRRRFCPRLPPRRRNIFSSPASDLLLAFLLPRVASSALTRFESSARLPSRRAPALY</sequence>
<accession>A0A8J5H332</accession>
<organism evidence="1 2">
    <name type="scientific">Zingiber officinale</name>
    <name type="common">Ginger</name>
    <name type="synonym">Amomum zingiber</name>
    <dbReference type="NCBI Taxonomy" id="94328"/>
    <lineage>
        <taxon>Eukaryota</taxon>
        <taxon>Viridiplantae</taxon>
        <taxon>Streptophyta</taxon>
        <taxon>Embryophyta</taxon>
        <taxon>Tracheophyta</taxon>
        <taxon>Spermatophyta</taxon>
        <taxon>Magnoliopsida</taxon>
        <taxon>Liliopsida</taxon>
        <taxon>Zingiberales</taxon>
        <taxon>Zingiberaceae</taxon>
        <taxon>Zingiber</taxon>
    </lineage>
</organism>
<name>A0A8J5H332_ZINOF</name>
<proteinExistence type="predicted"/>
<evidence type="ECO:0000313" key="1">
    <source>
        <dbReference type="EMBL" id="KAG6515721.1"/>
    </source>
</evidence>
<dbReference type="Proteomes" id="UP000734854">
    <property type="component" value="Unassembled WGS sequence"/>
</dbReference>
<gene>
    <name evidence="1" type="ORF">ZIOFF_026150</name>
</gene>
<dbReference type="EMBL" id="JACMSC010000007">
    <property type="protein sequence ID" value="KAG6515721.1"/>
    <property type="molecule type" value="Genomic_DNA"/>
</dbReference>
<dbReference type="AlphaFoldDB" id="A0A8J5H332"/>
<evidence type="ECO:0000313" key="2">
    <source>
        <dbReference type="Proteomes" id="UP000734854"/>
    </source>
</evidence>